<gene>
    <name evidence="3" type="ORF">QJS10_CPA16g01320</name>
</gene>
<dbReference type="PANTHER" id="PTHR34459:SF3">
    <property type="entry name" value="OS01G0264500 PROTEIN"/>
    <property type="match status" value="1"/>
</dbReference>
<organism evidence="3 4">
    <name type="scientific">Acorus calamus</name>
    <name type="common">Sweet flag</name>
    <dbReference type="NCBI Taxonomy" id="4465"/>
    <lineage>
        <taxon>Eukaryota</taxon>
        <taxon>Viridiplantae</taxon>
        <taxon>Streptophyta</taxon>
        <taxon>Embryophyta</taxon>
        <taxon>Tracheophyta</taxon>
        <taxon>Spermatophyta</taxon>
        <taxon>Magnoliopsida</taxon>
        <taxon>Liliopsida</taxon>
        <taxon>Acoraceae</taxon>
        <taxon>Acorus</taxon>
    </lineage>
</organism>
<dbReference type="PANTHER" id="PTHR34459">
    <property type="entry name" value="OS01G0264500 PROTEIN"/>
    <property type="match status" value="1"/>
</dbReference>
<keyword evidence="2" id="KW-0472">Membrane</keyword>
<keyword evidence="4" id="KW-1185">Reference proteome</keyword>
<evidence type="ECO:0000256" key="2">
    <source>
        <dbReference type="SAM" id="Phobius"/>
    </source>
</evidence>
<keyword evidence="2" id="KW-1133">Transmembrane helix</keyword>
<feature type="region of interest" description="Disordered" evidence="1">
    <location>
        <begin position="93"/>
        <end position="112"/>
    </location>
</feature>
<evidence type="ECO:0000313" key="3">
    <source>
        <dbReference type="EMBL" id="KAK1294403.1"/>
    </source>
</evidence>
<reference evidence="3" key="1">
    <citation type="journal article" date="2023" name="Nat. Commun.">
        <title>Diploid and tetraploid genomes of Acorus and the evolution of monocots.</title>
        <authorList>
            <person name="Ma L."/>
            <person name="Liu K.W."/>
            <person name="Li Z."/>
            <person name="Hsiao Y.Y."/>
            <person name="Qi Y."/>
            <person name="Fu T."/>
            <person name="Tang G.D."/>
            <person name="Zhang D."/>
            <person name="Sun W.H."/>
            <person name="Liu D.K."/>
            <person name="Li Y."/>
            <person name="Chen G.Z."/>
            <person name="Liu X.D."/>
            <person name="Liao X.Y."/>
            <person name="Jiang Y.T."/>
            <person name="Yu X."/>
            <person name="Hao Y."/>
            <person name="Huang J."/>
            <person name="Zhao X.W."/>
            <person name="Ke S."/>
            <person name="Chen Y.Y."/>
            <person name="Wu W.L."/>
            <person name="Hsu J.L."/>
            <person name="Lin Y.F."/>
            <person name="Huang M.D."/>
            <person name="Li C.Y."/>
            <person name="Huang L."/>
            <person name="Wang Z.W."/>
            <person name="Zhao X."/>
            <person name="Zhong W.Y."/>
            <person name="Peng D.H."/>
            <person name="Ahmad S."/>
            <person name="Lan S."/>
            <person name="Zhang J.S."/>
            <person name="Tsai W.C."/>
            <person name="Van de Peer Y."/>
            <person name="Liu Z.J."/>
        </authorList>
    </citation>
    <scope>NUCLEOTIDE SEQUENCE</scope>
    <source>
        <strain evidence="3">CP</strain>
    </source>
</reference>
<proteinExistence type="predicted"/>
<keyword evidence="2" id="KW-0812">Transmembrane</keyword>
<comment type="caution">
    <text evidence="3">The sequence shown here is derived from an EMBL/GenBank/DDBJ whole genome shotgun (WGS) entry which is preliminary data.</text>
</comment>
<evidence type="ECO:0000313" key="4">
    <source>
        <dbReference type="Proteomes" id="UP001180020"/>
    </source>
</evidence>
<dbReference type="EMBL" id="JAUJYO010000016">
    <property type="protein sequence ID" value="KAK1294403.1"/>
    <property type="molecule type" value="Genomic_DNA"/>
</dbReference>
<accession>A0AAV9CYU0</accession>
<evidence type="ECO:0000256" key="1">
    <source>
        <dbReference type="SAM" id="MobiDB-lite"/>
    </source>
</evidence>
<protein>
    <submittedName>
        <fullName evidence="3">Uncharacterized protein</fullName>
    </submittedName>
</protein>
<name>A0AAV9CYU0_ACOCL</name>
<sequence length="112" mass="12034">METSSWTISPFVRDSLCMIGNGVGGMASSWYGFNYTMPIVQRWIKRPMMLQYLVCSPPVFVFSAACAGFAGGALPALAQLVSSSYHAGITASSMPTASQDEKMHKSRSSSPL</sequence>
<reference evidence="3" key="2">
    <citation type="submission" date="2023-06" db="EMBL/GenBank/DDBJ databases">
        <authorList>
            <person name="Ma L."/>
            <person name="Liu K.-W."/>
            <person name="Li Z."/>
            <person name="Hsiao Y.-Y."/>
            <person name="Qi Y."/>
            <person name="Fu T."/>
            <person name="Tang G."/>
            <person name="Zhang D."/>
            <person name="Sun W.-H."/>
            <person name="Liu D.-K."/>
            <person name="Li Y."/>
            <person name="Chen G.-Z."/>
            <person name="Liu X.-D."/>
            <person name="Liao X.-Y."/>
            <person name="Jiang Y.-T."/>
            <person name="Yu X."/>
            <person name="Hao Y."/>
            <person name="Huang J."/>
            <person name="Zhao X.-W."/>
            <person name="Ke S."/>
            <person name="Chen Y.-Y."/>
            <person name="Wu W.-L."/>
            <person name="Hsu J.-L."/>
            <person name="Lin Y.-F."/>
            <person name="Huang M.-D."/>
            <person name="Li C.-Y."/>
            <person name="Huang L."/>
            <person name="Wang Z.-W."/>
            <person name="Zhao X."/>
            <person name="Zhong W.-Y."/>
            <person name="Peng D.-H."/>
            <person name="Ahmad S."/>
            <person name="Lan S."/>
            <person name="Zhang J.-S."/>
            <person name="Tsai W.-C."/>
            <person name="Van De Peer Y."/>
            <person name="Liu Z.-J."/>
        </authorList>
    </citation>
    <scope>NUCLEOTIDE SEQUENCE</scope>
    <source>
        <strain evidence="3">CP</strain>
        <tissue evidence="3">Leaves</tissue>
    </source>
</reference>
<dbReference type="Proteomes" id="UP001180020">
    <property type="component" value="Unassembled WGS sequence"/>
</dbReference>
<dbReference type="AlphaFoldDB" id="A0AAV9CYU0"/>
<feature type="transmembrane region" description="Helical" evidence="2">
    <location>
        <begin position="52"/>
        <end position="74"/>
    </location>
</feature>